<dbReference type="Proteomes" id="UP000295411">
    <property type="component" value="Unassembled WGS sequence"/>
</dbReference>
<dbReference type="Pfam" id="PF10647">
    <property type="entry name" value="Gmad1"/>
    <property type="match status" value="1"/>
</dbReference>
<name>A0A4R5TNL6_9MICC</name>
<dbReference type="OrthoDB" id="3226781at2"/>
<evidence type="ECO:0000313" key="2">
    <source>
        <dbReference type="EMBL" id="TDK23574.1"/>
    </source>
</evidence>
<proteinExistence type="predicted"/>
<evidence type="ECO:0000313" key="3">
    <source>
        <dbReference type="Proteomes" id="UP000295411"/>
    </source>
</evidence>
<reference evidence="2 3" key="1">
    <citation type="submission" date="2019-03" db="EMBL/GenBank/DDBJ databases">
        <title>Arthrobacter sp. nov., an bacterium isolated from biocrust in Mu Us Desert.</title>
        <authorList>
            <person name="Lixiong L."/>
        </authorList>
    </citation>
    <scope>NUCLEOTIDE SEQUENCE [LARGE SCALE GENOMIC DNA]</scope>
    <source>
        <strain evidence="2 3">SLN-3</strain>
    </source>
</reference>
<comment type="caution">
    <text evidence="2">The sequence shown here is derived from an EMBL/GenBank/DDBJ whole genome shotgun (WGS) entry which is preliminary data.</text>
</comment>
<dbReference type="SMART" id="SM00909">
    <property type="entry name" value="Germane"/>
    <property type="match status" value="1"/>
</dbReference>
<dbReference type="InterPro" id="IPR019606">
    <property type="entry name" value="GerMN"/>
</dbReference>
<accession>A0A4R5TNL6</accession>
<dbReference type="InterPro" id="IPR018910">
    <property type="entry name" value="LpqB_C"/>
</dbReference>
<dbReference type="AlphaFoldDB" id="A0A4R5TNL6"/>
<dbReference type="PROSITE" id="PS51257">
    <property type="entry name" value="PROKAR_LIPOPROTEIN"/>
    <property type="match status" value="1"/>
</dbReference>
<protein>
    <recommendedName>
        <fullName evidence="1">GerMN domain-containing protein</fullName>
    </recommendedName>
</protein>
<dbReference type="Pfam" id="PF25976">
    <property type="entry name" value="LpqB_N"/>
    <property type="match status" value="1"/>
</dbReference>
<dbReference type="EMBL" id="SMTK01000006">
    <property type="protein sequence ID" value="TDK23574.1"/>
    <property type="molecule type" value="Genomic_DNA"/>
</dbReference>
<dbReference type="RefSeq" id="WP_133405037.1">
    <property type="nucleotide sequence ID" value="NZ_SMTK01000006.1"/>
</dbReference>
<dbReference type="Pfam" id="PF10646">
    <property type="entry name" value="Germane"/>
    <property type="match status" value="1"/>
</dbReference>
<organism evidence="2 3">
    <name type="scientific">Arthrobacter crusticola</name>
    <dbReference type="NCBI Taxonomy" id="2547960"/>
    <lineage>
        <taxon>Bacteria</taxon>
        <taxon>Bacillati</taxon>
        <taxon>Actinomycetota</taxon>
        <taxon>Actinomycetes</taxon>
        <taxon>Micrococcales</taxon>
        <taxon>Micrococcaceae</taxon>
        <taxon>Arthrobacter</taxon>
    </lineage>
</organism>
<gene>
    <name evidence="2" type="ORF">E2F48_16445</name>
</gene>
<dbReference type="InterPro" id="IPR059026">
    <property type="entry name" value="LpqB_N"/>
</dbReference>
<keyword evidence="3" id="KW-1185">Reference proteome</keyword>
<evidence type="ECO:0000259" key="1">
    <source>
        <dbReference type="SMART" id="SM00909"/>
    </source>
</evidence>
<feature type="domain" description="GerMN" evidence="1">
    <location>
        <begin position="208"/>
        <end position="298"/>
    </location>
</feature>
<sequence length="576" mass="60675">MKSSRPAGTRGSFIAAVVALLLILSGCSSIPRSGPVATIPAPAVEEDTVSQVFSPEGPQPGAPPEVLLQEFITAGTGAADGYNVAREFLTPELARTWQPEERIVIFRADPRIIQREAEGALQVQLEITGIIDARGIRTDPPTPTTESVRAEMVKINGQWRISEIPNGIMVTESNASLLATAHHLYFYSSGYRYWVPDVRWFVRRPGIAARVVQALLAGPAPYLQGAVTSAFPEGVTLAQESVPIASGVASVELSADVLQDATDLRLQQMEQQLRVNLTTLNDVTSVEMSAGQPIDLGSPDPALVIPDFNPPVGNEQVVIADNEVRTVRNLDVLPVEGLPSVAAYNPKDPARSLEGSSFAFLNGRSTALLATAPGSEVRTAVEGAGLTAPSFDTSNWVWTARSVEGGPSGRGTEVVAVPPGGMTRNAVVVSASWLADRTVRELQISRDGARALLVVDEAGTSEVLLAGITRSAQGIPQSLGNPIALNAGADIGTAKWAGESTIVASPVSGTAEVTPLIVQLSGETEALKPHKGVLNISAGSDPQEDFYIQTAEALFARVGLSWIRSVEGVRDPAFPG</sequence>